<dbReference type="AlphaFoldDB" id="A0AAV4TVT4"/>
<comment type="caution">
    <text evidence="2">The sequence shown here is derived from an EMBL/GenBank/DDBJ whole genome shotgun (WGS) entry which is preliminary data.</text>
</comment>
<sequence>MATGGFCKFVHGSEEHYRSKLLWVTIFGGISPVGEHRQIKIKRHRQEYEKVRASSKFSPGLEDGRPGNRLRQPPGLSVRPGLAVQTPNFYLDMSHLPRPRTGLDRQVKRGRGVEIQLGLGMFAPDVSMR</sequence>
<reference evidence="2 3" key="1">
    <citation type="submission" date="2021-06" db="EMBL/GenBank/DDBJ databases">
        <title>Caerostris extrusa draft genome.</title>
        <authorList>
            <person name="Kono N."/>
            <person name="Arakawa K."/>
        </authorList>
    </citation>
    <scope>NUCLEOTIDE SEQUENCE [LARGE SCALE GENOMIC DNA]</scope>
</reference>
<evidence type="ECO:0000313" key="2">
    <source>
        <dbReference type="EMBL" id="GIY50380.1"/>
    </source>
</evidence>
<protein>
    <submittedName>
        <fullName evidence="2">Uncharacterized protein</fullName>
    </submittedName>
</protein>
<evidence type="ECO:0000313" key="3">
    <source>
        <dbReference type="Proteomes" id="UP001054945"/>
    </source>
</evidence>
<organism evidence="2 3">
    <name type="scientific">Caerostris extrusa</name>
    <name type="common">Bark spider</name>
    <name type="synonym">Caerostris bankana</name>
    <dbReference type="NCBI Taxonomy" id="172846"/>
    <lineage>
        <taxon>Eukaryota</taxon>
        <taxon>Metazoa</taxon>
        <taxon>Ecdysozoa</taxon>
        <taxon>Arthropoda</taxon>
        <taxon>Chelicerata</taxon>
        <taxon>Arachnida</taxon>
        <taxon>Araneae</taxon>
        <taxon>Araneomorphae</taxon>
        <taxon>Entelegynae</taxon>
        <taxon>Araneoidea</taxon>
        <taxon>Araneidae</taxon>
        <taxon>Caerostris</taxon>
    </lineage>
</organism>
<proteinExistence type="predicted"/>
<dbReference type="Proteomes" id="UP001054945">
    <property type="component" value="Unassembled WGS sequence"/>
</dbReference>
<gene>
    <name evidence="2" type="ORF">CEXT_518601</name>
</gene>
<dbReference type="EMBL" id="BPLR01011972">
    <property type="protein sequence ID" value="GIY50380.1"/>
    <property type="molecule type" value="Genomic_DNA"/>
</dbReference>
<name>A0AAV4TVT4_CAEEX</name>
<evidence type="ECO:0000256" key="1">
    <source>
        <dbReference type="SAM" id="MobiDB-lite"/>
    </source>
</evidence>
<keyword evidence="3" id="KW-1185">Reference proteome</keyword>
<accession>A0AAV4TVT4</accession>
<feature type="region of interest" description="Disordered" evidence="1">
    <location>
        <begin position="50"/>
        <end position="82"/>
    </location>
</feature>